<feature type="compositionally biased region" description="Polar residues" evidence="1">
    <location>
        <begin position="29"/>
        <end position="46"/>
    </location>
</feature>
<dbReference type="GeneID" id="81400429"/>
<name>A0A9W9HFR5_9EURO</name>
<dbReference type="EMBL" id="JAPQKL010000001">
    <property type="protein sequence ID" value="KAJ5145951.1"/>
    <property type="molecule type" value="Genomic_DNA"/>
</dbReference>
<evidence type="ECO:0000313" key="3">
    <source>
        <dbReference type="Proteomes" id="UP001149079"/>
    </source>
</evidence>
<feature type="compositionally biased region" description="Polar residues" evidence="1">
    <location>
        <begin position="54"/>
        <end position="64"/>
    </location>
</feature>
<accession>A0A9W9HFR5</accession>
<dbReference type="AlphaFoldDB" id="A0A9W9HFR5"/>
<feature type="region of interest" description="Disordered" evidence="1">
    <location>
        <begin position="1"/>
        <end position="73"/>
    </location>
</feature>
<keyword evidence="3" id="KW-1185">Reference proteome</keyword>
<gene>
    <name evidence="2" type="ORF">N7515_000515</name>
</gene>
<reference evidence="2" key="2">
    <citation type="journal article" date="2023" name="IMA Fungus">
        <title>Comparative genomic study of the Penicillium genus elucidates a diverse pangenome and 15 lateral gene transfer events.</title>
        <authorList>
            <person name="Petersen C."/>
            <person name="Sorensen T."/>
            <person name="Nielsen M.R."/>
            <person name="Sondergaard T.E."/>
            <person name="Sorensen J.L."/>
            <person name="Fitzpatrick D.A."/>
            <person name="Frisvad J.C."/>
            <person name="Nielsen K.L."/>
        </authorList>
    </citation>
    <scope>NUCLEOTIDE SEQUENCE</scope>
    <source>
        <strain evidence="2">IBT 22155</strain>
    </source>
</reference>
<evidence type="ECO:0000313" key="2">
    <source>
        <dbReference type="EMBL" id="KAJ5145951.1"/>
    </source>
</evidence>
<dbReference type="Proteomes" id="UP001149079">
    <property type="component" value="Unassembled WGS sequence"/>
</dbReference>
<protein>
    <submittedName>
        <fullName evidence="2">Uncharacterized protein</fullName>
    </submittedName>
</protein>
<dbReference type="RefSeq" id="XP_056526425.1">
    <property type="nucleotide sequence ID" value="XM_056661259.1"/>
</dbReference>
<reference evidence="2" key="1">
    <citation type="submission" date="2022-11" db="EMBL/GenBank/DDBJ databases">
        <authorList>
            <person name="Petersen C."/>
        </authorList>
    </citation>
    <scope>NUCLEOTIDE SEQUENCE</scope>
    <source>
        <strain evidence="2">IBT 22155</strain>
    </source>
</reference>
<proteinExistence type="predicted"/>
<sequence>MTPPIHESEGSVSGSLPPTRGNVMRRRTTQLQSEYTPSLGTDSHQAPSRIPPQLQRTTTSSTVGTALDSGIPGDLTIGSSQPVIGTQASECPIAVSGGSQPHLCQYRPRLQLFSKTTRLIQYLGKRKRKNRQRVAAPNTEYP</sequence>
<evidence type="ECO:0000256" key="1">
    <source>
        <dbReference type="SAM" id="MobiDB-lite"/>
    </source>
</evidence>
<comment type="caution">
    <text evidence="2">The sequence shown here is derived from an EMBL/GenBank/DDBJ whole genome shotgun (WGS) entry which is preliminary data.</text>
</comment>
<organism evidence="2 3">
    <name type="scientific">Penicillium bovifimosum</name>
    <dbReference type="NCBI Taxonomy" id="126998"/>
    <lineage>
        <taxon>Eukaryota</taxon>
        <taxon>Fungi</taxon>
        <taxon>Dikarya</taxon>
        <taxon>Ascomycota</taxon>
        <taxon>Pezizomycotina</taxon>
        <taxon>Eurotiomycetes</taxon>
        <taxon>Eurotiomycetidae</taxon>
        <taxon>Eurotiales</taxon>
        <taxon>Aspergillaceae</taxon>
        <taxon>Penicillium</taxon>
    </lineage>
</organism>